<dbReference type="RefSeq" id="WP_349297243.1">
    <property type="nucleotide sequence ID" value="NZ_JBEDNQ010000002.1"/>
</dbReference>
<dbReference type="Pfam" id="PF20381">
    <property type="entry name" value="Rv1476"/>
    <property type="match status" value="1"/>
</dbReference>
<name>A0ABV1K6P0_9PSEU</name>
<protein>
    <submittedName>
        <fullName evidence="2">DUF6676 family protein</fullName>
    </submittedName>
</protein>
<evidence type="ECO:0000256" key="1">
    <source>
        <dbReference type="SAM" id="Phobius"/>
    </source>
</evidence>
<dbReference type="Proteomes" id="UP001494902">
    <property type="component" value="Unassembled WGS sequence"/>
</dbReference>
<keyword evidence="1" id="KW-0812">Transmembrane</keyword>
<evidence type="ECO:0000313" key="3">
    <source>
        <dbReference type="Proteomes" id="UP001494902"/>
    </source>
</evidence>
<proteinExistence type="predicted"/>
<sequence>MPTLQPGPDVDAIVTDLADNGVAAPGDQSGLAAVVDSAAADHDLALSVVVVPEPAGGDELFAMARSLLEERGGTVLVLGPENSAAASDSYPDAGDAVEGLPLGDVAAAETFVAELTDPGPPILGITVTVVLLLGVALVAGRWWEQRRRRRRDAAALAEEGAVMRDEVADMADEMLDIESRTALLQDERLGTEYSSLAVEYRDLIHAVERDPATRRAADALAARVRAAHERVRALDVATRT</sequence>
<reference evidence="2 3" key="1">
    <citation type="submission" date="2024-03" db="EMBL/GenBank/DDBJ databases">
        <title>Draft genome sequence of Pseudonocardia nematodicida JCM 31783.</title>
        <authorList>
            <person name="Butdee W."/>
            <person name="Duangmal K."/>
        </authorList>
    </citation>
    <scope>NUCLEOTIDE SEQUENCE [LARGE SCALE GENOMIC DNA]</scope>
    <source>
        <strain evidence="2 3">JCM 31783</strain>
    </source>
</reference>
<evidence type="ECO:0000313" key="2">
    <source>
        <dbReference type="EMBL" id="MEQ3550163.1"/>
    </source>
</evidence>
<keyword evidence="1" id="KW-0472">Membrane</keyword>
<organism evidence="2 3">
    <name type="scientific">Pseudonocardia nematodicida</name>
    <dbReference type="NCBI Taxonomy" id="1206997"/>
    <lineage>
        <taxon>Bacteria</taxon>
        <taxon>Bacillati</taxon>
        <taxon>Actinomycetota</taxon>
        <taxon>Actinomycetes</taxon>
        <taxon>Pseudonocardiales</taxon>
        <taxon>Pseudonocardiaceae</taxon>
        <taxon>Pseudonocardia</taxon>
    </lineage>
</organism>
<feature type="transmembrane region" description="Helical" evidence="1">
    <location>
        <begin position="122"/>
        <end position="143"/>
    </location>
</feature>
<keyword evidence="3" id="KW-1185">Reference proteome</keyword>
<comment type="caution">
    <text evidence="2">The sequence shown here is derived from an EMBL/GenBank/DDBJ whole genome shotgun (WGS) entry which is preliminary data.</text>
</comment>
<dbReference type="EMBL" id="JBEDNQ010000002">
    <property type="protein sequence ID" value="MEQ3550163.1"/>
    <property type="molecule type" value="Genomic_DNA"/>
</dbReference>
<accession>A0ABV1K6P0</accession>
<keyword evidence="1" id="KW-1133">Transmembrane helix</keyword>
<dbReference type="InterPro" id="IPR046498">
    <property type="entry name" value="Rv1476-like"/>
</dbReference>
<gene>
    <name evidence="2" type="ORF">WIS52_06730</name>
</gene>